<dbReference type="Pfam" id="PF12969">
    <property type="entry name" value="DUF3857"/>
    <property type="match status" value="1"/>
</dbReference>
<dbReference type="Pfam" id="PF01841">
    <property type="entry name" value="Transglut_core"/>
    <property type="match status" value="1"/>
</dbReference>
<dbReference type="InterPro" id="IPR038765">
    <property type="entry name" value="Papain-like_cys_pep_sf"/>
</dbReference>
<reference evidence="3 4" key="1">
    <citation type="submission" date="2024-09" db="EMBL/GenBank/DDBJ databases">
        <authorList>
            <person name="Sun Q."/>
            <person name="Mori K."/>
        </authorList>
    </citation>
    <scope>NUCLEOTIDE SEQUENCE [LARGE SCALE GENOMIC DNA]</scope>
    <source>
        <strain evidence="3 4">CGMCC 1.12926</strain>
    </source>
</reference>
<comment type="caution">
    <text evidence="3">The sequence shown here is derived from an EMBL/GenBank/DDBJ whole genome shotgun (WGS) entry which is preliminary data.</text>
</comment>
<evidence type="ECO:0000313" key="4">
    <source>
        <dbReference type="Proteomes" id="UP001589734"/>
    </source>
</evidence>
<sequence length="647" mass="75238">MIQMNWSMSSGKQALLLLFFVLGSISVSAQKSYQDIKNLYPDYNEIILDNSESYDISIENNSLKVIQDNHYEAMILTQNGIISNKESFSYSDLIRLKSYDAYTLLNENGKDKKIKVTQSLEKQSQQSSIFYNDVKERQLIFPNMEPGAVKVYNYQTQFIDPHLLHKFIFGSHMPIQNAALEVKTDKNVVIDYKIFNDPNNTISFSKTEKKGKWVYRWAITESKPIKFEAGAPGYLYQVPHIDFYIKEYKANNKMVPVLGDVAELFNYYKQFVKDLNKTEDPELKALALELTKDKTTEEEKVKSIFYWVKQNIKYIAFENGYEGFIPREASLVFHRKFGDCKDMASIITCMSQYAGIKNVTLAWIGTRSIPYTYKDLATPSVDNHMIAILKKDNDYVFLDGTDKETRYGIPTAFIQGKEVLFSENDQYKIYPVPIVPASENKVKENVNLSISGSKLLGSARMERSGYNRSHILMQIGDASNKERKEMVKSLVLKGNNKFNLIDFKEANLTEKELPYVVDYNFELDSYILNVDKEIYVNLFLDKFFEKATLEKDRVAQFEYEYLTEFSTQYSLKIPEKFSIKYLPKNFELNNDYMNAKFSYVLKNNILSLNIDLSQKKLLLNKPDFEPWNETIKKLKTNYNETIILQEK</sequence>
<keyword evidence="4" id="KW-1185">Reference proteome</keyword>
<proteinExistence type="predicted"/>
<organism evidence="3 4">
    <name type="scientific">Flavobacterium procerum</name>
    <dbReference type="NCBI Taxonomy" id="1455569"/>
    <lineage>
        <taxon>Bacteria</taxon>
        <taxon>Pseudomonadati</taxon>
        <taxon>Bacteroidota</taxon>
        <taxon>Flavobacteriia</taxon>
        <taxon>Flavobacteriales</taxon>
        <taxon>Flavobacteriaceae</taxon>
        <taxon>Flavobacterium</taxon>
    </lineage>
</organism>
<evidence type="ECO:0000313" key="3">
    <source>
        <dbReference type="EMBL" id="MFC0076896.1"/>
    </source>
</evidence>
<dbReference type="Gene3D" id="2.60.40.3140">
    <property type="match status" value="1"/>
</dbReference>
<gene>
    <name evidence="3" type="ORF">ACFFLS_07580</name>
</gene>
<dbReference type="EMBL" id="JBHLYW010000007">
    <property type="protein sequence ID" value="MFC0076896.1"/>
    <property type="molecule type" value="Genomic_DNA"/>
</dbReference>
<protein>
    <submittedName>
        <fullName evidence="3">DUF3857 domain-containing protein</fullName>
    </submittedName>
</protein>
<dbReference type="Gene3D" id="2.60.120.1130">
    <property type="match status" value="1"/>
</dbReference>
<feature type="domain" description="Transglutaminase-like" evidence="1">
    <location>
        <begin position="284"/>
        <end position="357"/>
    </location>
</feature>
<dbReference type="InterPro" id="IPR024618">
    <property type="entry name" value="DUF3857"/>
</dbReference>
<dbReference type="RefSeq" id="WP_379685927.1">
    <property type="nucleotide sequence ID" value="NZ_JBHLYW010000007.1"/>
</dbReference>
<dbReference type="Proteomes" id="UP001589734">
    <property type="component" value="Unassembled WGS sequence"/>
</dbReference>
<evidence type="ECO:0000259" key="2">
    <source>
        <dbReference type="Pfam" id="PF12969"/>
    </source>
</evidence>
<dbReference type="Gene3D" id="3.10.620.30">
    <property type="match status" value="1"/>
</dbReference>
<evidence type="ECO:0000259" key="1">
    <source>
        <dbReference type="Pfam" id="PF01841"/>
    </source>
</evidence>
<accession>A0ABV6BN71</accession>
<dbReference type="InterPro" id="IPR002931">
    <property type="entry name" value="Transglutaminase-like"/>
</dbReference>
<name>A0ABV6BN71_9FLAO</name>
<dbReference type="SUPFAM" id="SSF54001">
    <property type="entry name" value="Cysteine proteinases"/>
    <property type="match status" value="1"/>
</dbReference>
<feature type="domain" description="DUF3857" evidence="2">
    <location>
        <begin position="69"/>
        <end position="225"/>
    </location>
</feature>